<dbReference type="InterPro" id="IPR041542">
    <property type="entry name" value="GH43_C2"/>
</dbReference>
<feature type="domain" description="Beta-xylosidase C-terminal Concanavalin A-like" evidence="7">
    <location>
        <begin position="315"/>
        <end position="484"/>
    </location>
</feature>
<dbReference type="Gene3D" id="2.60.120.200">
    <property type="match status" value="1"/>
</dbReference>
<feature type="active site" description="Proton acceptor" evidence="4">
    <location>
        <position position="12"/>
    </location>
</feature>
<comment type="caution">
    <text evidence="8">The sequence shown here is derived from an EMBL/GenBank/DDBJ whole genome shotgun (WGS) entry which is preliminary data.</text>
</comment>
<dbReference type="EC" id="3.2.1.55" evidence="8"/>
<proteinExistence type="inferred from homology"/>
<reference evidence="8 9" key="1">
    <citation type="submission" date="2020-08" db="EMBL/GenBank/DDBJ databases">
        <title>Sequencing the genomes of 1000 actinobacteria strains.</title>
        <authorList>
            <person name="Klenk H.-P."/>
        </authorList>
    </citation>
    <scope>NUCLEOTIDE SEQUENCE [LARGE SCALE GENOMIC DNA]</scope>
    <source>
        <strain evidence="8 9">DSM 105784</strain>
    </source>
</reference>
<name>A0A841AQB5_9MICO</name>
<comment type="similarity">
    <text evidence="1 6">Belongs to the glycosyl hydrolase 43 family.</text>
</comment>
<dbReference type="Pfam" id="PF17851">
    <property type="entry name" value="GH43_C2"/>
    <property type="match status" value="1"/>
</dbReference>
<keyword evidence="3 6" id="KW-0326">Glycosidase</keyword>
<dbReference type="RefSeq" id="WP_184238659.1">
    <property type="nucleotide sequence ID" value="NZ_JACHMJ010000001.1"/>
</dbReference>
<evidence type="ECO:0000313" key="8">
    <source>
        <dbReference type="EMBL" id="MBB5844478.1"/>
    </source>
</evidence>
<accession>A0A841AQB5</accession>
<gene>
    <name evidence="8" type="ORF">HD599_002801</name>
</gene>
<feature type="active site" description="Proton donor" evidence="4">
    <location>
        <position position="183"/>
    </location>
</feature>
<keyword evidence="9" id="KW-1185">Reference proteome</keyword>
<sequence length="493" mass="52933">MPNPVLAGTYPDPSVERVGDDYYLVTSTFEYFPGLPVFHSTDLESWRQVGHVIDRADQLDLSTVPSSGGLFAPTIRHHGGIWYVVCTVVGGTGRTGSFVVTASDPAGTWSDPVWLGDATSIDPSLFFDDDGRVWLTAARPSAEPAWPDQTDVWVREFAPATLTLVGDETVLWHGALVGAVWAEGPHLYRRGGWYYLLASEGGTEFTHAVSVARSRDVVGPYVGNPANPVLTHRHLGRDYPVANVGHPDLVVAPDGDWVALLLASRPYGGHHANLGRETFRVPVSWEDDWPVFAPGTGVVPADPPRAVALHMPRTLEWTQLRTGDPAFARVDVTARRVTLRASAAPLAEIGTPAFVGVRQRHIDCSFGATVDGDMLRGTDAAGPAVRQSESDHLTFTLAAYPLRRVTLTRTRRGVAEVLGEVAVGPGPVTLSVETHGQRYEFWAAQGARRELCAAVDGSFLSSQSAGGFLGVWLGLFARGGGPVVFDEVGYAAG</sequence>
<keyword evidence="2 6" id="KW-0378">Hydrolase</keyword>
<feature type="site" description="Important for catalytic activity, responsible for pKa modulation of the active site Glu and correct orientation of both the proton donor and substrate" evidence="5">
    <location>
        <position position="122"/>
    </location>
</feature>
<evidence type="ECO:0000256" key="4">
    <source>
        <dbReference type="PIRSR" id="PIRSR606710-1"/>
    </source>
</evidence>
<organism evidence="8 9">
    <name type="scientific">Conyzicola lurida</name>
    <dbReference type="NCBI Taxonomy" id="1172621"/>
    <lineage>
        <taxon>Bacteria</taxon>
        <taxon>Bacillati</taxon>
        <taxon>Actinomycetota</taxon>
        <taxon>Actinomycetes</taxon>
        <taxon>Micrococcales</taxon>
        <taxon>Microbacteriaceae</taxon>
        <taxon>Conyzicola</taxon>
    </lineage>
</organism>
<dbReference type="InterPro" id="IPR006710">
    <property type="entry name" value="Glyco_hydro_43"/>
</dbReference>
<dbReference type="Pfam" id="PF04616">
    <property type="entry name" value="Glyco_hydro_43"/>
    <property type="match status" value="1"/>
</dbReference>
<dbReference type="InterPro" id="IPR051795">
    <property type="entry name" value="Glycosyl_Hydrlase_43"/>
</dbReference>
<dbReference type="InterPro" id="IPR013320">
    <property type="entry name" value="ConA-like_dom_sf"/>
</dbReference>
<evidence type="ECO:0000259" key="7">
    <source>
        <dbReference type="Pfam" id="PF17851"/>
    </source>
</evidence>
<dbReference type="PANTHER" id="PTHR42812">
    <property type="entry name" value="BETA-XYLOSIDASE"/>
    <property type="match status" value="1"/>
</dbReference>
<protein>
    <submittedName>
        <fullName evidence="8">Alpha-N-arabinofuranosidase</fullName>
        <ecNumber evidence="8">3.2.1.55</ecNumber>
    </submittedName>
</protein>
<dbReference type="CDD" id="cd18617">
    <property type="entry name" value="GH43_XynB-like"/>
    <property type="match status" value="1"/>
</dbReference>
<evidence type="ECO:0000256" key="5">
    <source>
        <dbReference type="PIRSR" id="PIRSR606710-2"/>
    </source>
</evidence>
<dbReference type="AlphaFoldDB" id="A0A841AQB5"/>
<dbReference type="SUPFAM" id="SSF75005">
    <property type="entry name" value="Arabinanase/levansucrase/invertase"/>
    <property type="match status" value="1"/>
</dbReference>
<evidence type="ECO:0000256" key="3">
    <source>
        <dbReference type="ARBA" id="ARBA00023295"/>
    </source>
</evidence>
<dbReference type="Proteomes" id="UP000536685">
    <property type="component" value="Unassembled WGS sequence"/>
</dbReference>
<dbReference type="PANTHER" id="PTHR42812:SF12">
    <property type="entry name" value="BETA-XYLOSIDASE-RELATED"/>
    <property type="match status" value="1"/>
</dbReference>
<evidence type="ECO:0000256" key="2">
    <source>
        <dbReference type="ARBA" id="ARBA00022801"/>
    </source>
</evidence>
<dbReference type="InterPro" id="IPR023296">
    <property type="entry name" value="Glyco_hydro_beta-prop_sf"/>
</dbReference>
<evidence type="ECO:0000256" key="1">
    <source>
        <dbReference type="ARBA" id="ARBA00009865"/>
    </source>
</evidence>
<evidence type="ECO:0000256" key="6">
    <source>
        <dbReference type="RuleBase" id="RU361187"/>
    </source>
</evidence>
<dbReference type="Gene3D" id="2.115.10.20">
    <property type="entry name" value="Glycosyl hydrolase domain, family 43"/>
    <property type="match status" value="1"/>
</dbReference>
<dbReference type="GO" id="GO:0046556">
    <property type="term" value="F:alpha-L-arabinofuranosidase activity"/>
    <property type="evidence" value="ECO:0007669"/>
    <property type="project" value="UniProtKB-EC"/>
</dbReference>
<dbReference type="SUPFAM" id="SSF49899">
    <property type="entry name" value="Concanavalin A-like lectins/glucanases"/>
    <property type="match status" value="1"/>
</dbReference>
<evidence type="ECO:0000313" key="9">
    <source>
        <dbReference type="Proteomes" id="UP000536685"/>
    </source>
</evidence>
<dbReference type="EMBL" id="JACHMJ010000001">
    <property type="protein sequence ID" value="MBB5844478.1"/>
    <property type="molecule type" value="Genomic_DNA"/>
</dbReference>
<dbReference type="GO" id="GO:0005975">
    <property type="term" value="P:carbohydrate metabolic process"/>
    <property type="evidence" value="ECO:0007669"/>
    <property type="project" value="InterPro"/>
</dbReference>